<proteinExistence type="predicted"/>
<protein>
    <submittedName>
        <fullName evidence="1">Uncharacterized protein</fullName>
    </submittedName>
</protein>
<keyword evidence="2" id="KW-1185">Reference proteome</keyword>
<reference evidence="1 2" key="1">
    <citation type="submission" date="2018-01" db="EMBL/GenBank/DDBJ databases">
        <title>Halomonas endophytica sp. nov., isolated from storage liquid in the stems of Populus euphratica.</title>
        <authorList>
            <person name="Chen C."/>
        </authorList>
    </citation>
    <scope>NUCLEOTIDE SEQUENCE [LARGE SCALE GENOMIC DNA]</scope>
    <source>
        <strain evidence="1 2">BZ-SZ-XJ27</strain>
    </source>
</reference>
<evidence type="ECO:0000313" key="2">
    <source>
        <dbReference type="Proteomes" id="UP000235547"/>
    </source>
</evidence>
<dbReference type="AlphaFoldDB" id="A0A2N7UP48"/>
<gene>
    <name evidence="1" type="ORF">C1H70_03235</name>
</gene>
<dbReference type="EMBL" id="PNRG01000005">
    <property type="protein sequence ID" value="PMR82214.1"/>
    <property type="molecule type" value="Genomic_DNA"/>
</dbReference>
<dbReference type="OrthoDB" id="9178514at2"/>
<evidence type="ECO:0000313" key="1">
    <source>
        <dbReference type="EMBL" id="PMR82214.1"/>
    </source>
</evidence>
<name>A0A2N7UP48_9GAMM</name>
<accession>A0A2N7UP48</accession>
<organism evidence="1 2">
    <name type="scientific">Halomonas urumqiensis</name>
    <dbReference type="NCBI Taxonomy" id="1684789"/>
    <lineage>
        <taxon>Bacteria</taxon>
        <taxon>Pseudomonadati</taxon>
        <taxon>Pseudomonadota</taxon>
        <taxon>Gammaproteobacteria</taxon>
        <taxon>Oceanospirillales</taxon>
        <taxon>Halomonadaceae</taxon>
        <taxon>Halomonas</taxon>
    </lineage>
</organism>
<dbReference type="Proteomes" id="UP000235547">
    <property type="component" value="Unassembled WGS sequence"/>
</dbReference>
<sequence>MATEGAPIDESELAAQLRTRGLVRTVADRECWRLDDNRSTFLETLSTILNATDAPPIDLHIEDALAELEGPRFFRVQHVLCDLIPFLNVDQDVLLTFITRLLDTGGNDLAAGAPSTAFGEWTKKVPARSSKVYEAARTGDNLALRQLFTVLIMNADVEEGLIFAQAQEREAKLAAISALGTMELGERYHEVLDTLLQGASSDDEGIALRSLEACYRAVEKRKVTAPTSFDEQLERVLQSQSSLAIHLAAELLWRNQEGLTENAMDLCLNAVADVDPDNIGTISHIDHASYQLVSAGRAEQVIHLLAELLDRSEGRITLDAFQSTCHALKHAGSEVLGSAVVYWLLNGGVYTRKCVANEVCSVGKDGPSFSVPKSSLPTDSSDQLFLCRKAVGWFFIDPLAAVAIPLAVLRDGCQDIASDVLNLIYDPLLLSYGGKLKDYLERYVEDGGANGFGITELLARKVAFKDALEGIEKLVELHPSEMQRETERVQWNEQMERGMEQGKRESIFENLFTKQYILYGRSSLTPIHTGAGATHLTENEMKSFSISSELPLLNIVDPIGLDYLLVHLKFEPREQR</sequence>
<comment type="caution">
    <text evidence="1">The sequence shown here is derived from an EMBL/GenBank/DDBJ whole genome shotgun (WGS) entry which is preliminary data.</text>
</comment>